<feature type="region of interest" description="Disordered" evidence="1">
    <location>
        <begin position="1"/>
        <end position="32"/>
    </location>
</feature>
<feature type="compositionally biased region" description="Acidic residues" evidence="1">
    <location>
        <begin position="443"/>
        <end position="469"/>
    </location>
</feature>
<reference evidence="3" key="2">
    <citation type="journal article" date="2020" name="Nat. Commun.">
        <title>Large-scale genome sequencing of mycorrhizal fungi provides insights into the early evolution of symbiotic traits.</title>
        <authorList>
            <person name="Miyauchi S."/>
            <person name="Kiss E."/>
            <person name="Kuo A."/>
            <person name="Drula E."/>
            <person name="Kohler A."/>
            <person name="Sanchez-Garcia M."/>
            <person name="Morin E."/>
            <person name="Andreopoulos B."/>
            <person name="Barry K.W."/>
            <person name="Bonito G."/>
            <person name="Buee M."/>
            <person name="Carver A."/>
            <person name="Chen C."/>
            <person name="Cichocki N."/>
            <person name="Clum A."/>
            <person name="Culley D."/>
            <person name="Crous P.W."/>
            <person name="Fauchery L."/>
            <person name="Girlanda M."/>
            <person name="Hayes R.D."/>
            <person name="Keri Z."/>
            <person name="LaButti K."/>
            <person name="Lipzen A."/>
            <person name="Lombard V."/>
            <person name="Magnuson J."/>
            <person name="Maillard F."/>
            <person name="Murat C."/>
            <person name="Nolan M."/>
            <person name="Ohm R.A."/>
            <person name="Pangilinan J."/>
            <person name="Pereira M.F."/>
            <person name="Perotto S."/>
            <person name="Peter M."/>
            <person name="Pfister S."/>
            <person name="Riley R."/>
            <person name="Sitrit Y."/>
            <person name="Stielow J.B."/>
            <person name="Szollosi G."/>
            <person name="Zifcakova L."/>
            <person name="Stursova M."/>
            <person name="Spatafora J.W."/>
            <person name="Tedersoo L."/>
            <person name="Vaario L.M."/>
            <person name="Yamada A."/>
            <person name="Yan M."/>
            <person name="Wang P."/>
            <person name="Xu J."/>
            <person name="Bruns T."/>
            <person name="Baldrian P."/>
            <person name="Vilgalys R."/>
            <person name="Dunand C."/>
            <person name="Henrissat B."/>
            <person name="Grigoriev I.V."/>
            <person name="Hibbett D."/>
            <person name="Nagy L.G."/>
            <person name="Martin F.M."/>
        </authorList>
    </citation>
    <scope>NUCLEOTIDE SEQUENCE</scope>
    <source>
        <strain evidence="3">Prilba</strain>
    </source>
</reference>
<evidence type="ECO:0000313" key="4">
    <source>
        <dbReference type="Proteomes" id="UP000759537"/>
    </source>
</evidence>
<accession>A0A9P5MZ61</accession>
<gene>
    <name evidence="3" type="ORF">DFH94DRAFT_727053</name>
</gene>
<dbReference type="InterPro" id="IPR005607">
    <property type="entry name" value="BSD_dom"/>
</dbReference>
<feature type="compositionally biased region" description="Low complexity" evidence="1">
    <location>
        <begin position="116"/>
        <end position="147"/>
    </location>
</feature>
<dbReference type="PANTHER" id="PTHR16019">
    <property type="entry name" value="SYNAPSE-ASSOCIATED PROTEIN"/>
    <property type="match status" value="1"/>
</dbReference>
<feature type="region of interest" description="Disordered" evidence="1">
    <location>
        <begin position="302"/>
        <end position="322"/>
    </location>
</feature>
<dbReference type="EMBL" id="WHVB01000005">
    <property type="protein sequence ID" value="KAF8482442.1"/>
    <property type="molecule type" value="Genomic_DNA"/>
</dbReference>
<feature type="compositionally biased region" description="Low complexity" evidence="1">
    <location>
        <begin position="221"/>
        <end position="236"/>
    </location>
</feature>
<feature type="region of interest" description="Disordered" evidence="1">
    <location>
        <begin position="77"/>
        <end position="171"/>
    </location>
</feature>
<feature type="compositionally biased region" description="Polar residues" evidence="1">
    <location>
        <begin position="148"/>
        <end position="160"/>
    </location>
</feature>
<dbReference type="PROSITE" id="PS50858">
    <property type="entry name" value="BSD"/>
    <property type="match status" value="1"/>
</dbReference>
<dbReference type="OrthoDB" id="73788at2759"/>
<evidence type="ECO:0000313" key="3">
    <source>
        <dbReference type="EMBL" id="KAF8482442.1"/>
    </source>
</evidence>
<dbReference type="Pfam" id="PF03909">
    <property type="entry name" value="BSD"/>
    <property type="match status" value="1"/>
</dbReference>
<dbReference type="GO" id="GO:0005737">
    <property type="term" value="C:cytoplasm"/>
    <property type="evidence" value="ECO:0007669"/>
    <property type="project" value="TreeGrafter"/>
</dbReference>
<feature type="region of interest" description="Disordered" evidence="1">
    <location>
        <begin position="352"/>
        <end position="469"/>
    </location>
</feature>
<feature type="domain" description="BSD" evidence="2">
    <location>
        <begin position="294"/>
        <end position="349"/>
    </location>
</feature>
<sequence>MSFWDVSFTTSSPGTSTPPPQVSGQPSPSLNEEVTEVIGQLGRFWGGFRKQGQSAIQAARKDLGDYVSQAQKGLNGQLSTTLSSSTPAPATDTDAQPSIASSSSDLIDLTPAEGESSSASSSASASTATLPDPQQQQQRPDQAQSPPNAQTLLTRLQSSLPPDLLTSIRDTIPDSVRDAQARRELAQVAQARVQGAAARGEELLRGASVFLRDAVRVVPPEEAAPYSSSSSSAAPSTHEGTPTPRGKAPAPPVVVSSTPATRRGTLLRALREHPAILRVDPAKEERSAALFASWVGVIGAEASRDESRRESELGADDGTLRSTRSALVPGELSEDEFWTRYFFRVHQIDQEEERRKAVLAAGPTDQDDDFSWEDEDEDAAPKAEASPTPTLSVLNRDKLLGVTDASGTMSPQRSDDSFDLVSSGHTSTTGDASAAHVSAEGTSDGDEVEEDEEDEEEDEDEDEEESDWE</sequence>
<dbReference type="PANTHER" id="PTHR16019:SF5">
    <property type="entry name" value="BSD DOMAIN-CONTAINING PROTEIN 1"/>
    <property type="match status" value="1"/>
</dbReference>
<keyword evidence="4" id="KW-1185">Reference proteome</keyword>
<reference evidence="3" key="1">
    <citation type="submission" date="2019-10" db="EMBL/GenBank/DDBJ databases">
        <authorList>
            <consortium name="DOE Joint Genome Institute"/>
            <person name="Kuo A."/>
            <person name="Miyauchi S."/>
            <person name="Kiss E."/>
            <person name="Drula E."/>
            <person name="Kohler A."/>
            <person name="Sanchez-Garcia M."/>
            <person name="Andreopoulos B."/>
            <person name="Barry K.W."/>
            <person name="Bonito G."/>
            <person name="Buee M."/>
            <person name="Carver A."/>
            <person name="Chen C."/>
            <person name="Cichocki N."/>
            <person name="Clum A."/>
            <person name="Culley D."/>
            <person name="Crous P.W."/>
            <person name="Fauchery L."/>
            <person name="Girlanda M."/>
            <person name="Hayes R."/>
            <person name="Keri Z."/>
            <person name="LaButti K."/>
            <person name="Lipzen A."/>
            <person name="Lombard V."/>
            <person name="Magnuson J."/>
            <person name="Maillard F."/>
            <person name="Morin E."/>
            <person name="Murat C."/>
            <person name="Nolan M."/>
            <person name="Ohm R."/>
            <person name="Pangilinan J."/>
            <person name="Pereira M."/>
            <person name="Perotto S."/>
            <person name="Peter M."/>
            <person name="Riley R."/>
            <person name="Sitrit Y."/>
            <person name="Stielow B."/>
            <person name="Szollosi G."/>
            <person name="Zifcakova L."/>
            <person name="Stursova M."/>
            <person name="Spatafora J.W."/>
            <person name="Tedersoo L."/>
            <person name="Vaario L.-M."/>
            <person name="Yamada A."/>
            <person name="Yan M."/>
            <person name="Wang P."/>
            <person name="Xu J."/>
            <person name="Bruns T."/>
            <person name="Baldrian P."/>
            <person name="Vilgalys R."/>
            <person name="Henrissat B."/>
            <person name="Grigoriev I.V."/>
            <person name="Hibbett D."/>
            <person name="Nagy L.G."/>
            <person name="Martin F.M."/>
        </authorList>
    </citation>
    <scope>NUCLEOTIDE SEQUENCE</scope>
    <source>
        <strain evidence="3">Prilba</strain>
    </source>
</reference>
<dbReference type="AlphaFoldDB" id="A0A9P5MZ61"/>
<comment type="caution">
    <text evidence="3">The sequence shown here is derived from an EMBL/GenBank/DDBJ whole genome shotgun (WGS) entry which is preliminary data.</text>
</comment>
<dbReference type="Proteomes" id="UP000759537">
    <property type="component" value="Unassembled WGS sequence"/>
</dbReference>
<evidence type="ECO:0000256" key="1">
    <source>
        <dbReference type="SAM" id="MobiDB-lite"/>
    </source>
</evidence>
<feature type="compositionally biased region" description="Acidic residues" evidence="1">
    <location>
        <begin position="365"/>
        <end position="378"/>
    </location>
</feature>
<dbReference type="InterPro" id="IPR051494">
    <property type="entry name" value="BSD_domain-containing"/>
</dbReference>
<dbReference type="SMART" id="SM00751">
    <property type="entry name" value="BSD"/>
    <property type="match status" value="1"/>
</dbReference>
<feature type="compositionally biased region" description="Low complexity" evidence="1">
    <location>
        <begin position="77"/>
        <end position="109"/>
    </location>
</feature>
<protein>
    <recommendedName>
        <fullName evidence="2">BSD domain-containing protein</fullName>
    </recommendedName>
</protein>
<feature type="compositionally biased region" description="Basic and acidic residues" evidence="1">
    <location>
        <begin position="302"/>
        <end position="312"/>
    </location>
</feature>
<dbReference type="InterPro" id="IPR035925">
    <property type="entry name" value="BSD_dom_sf"/>
</dbReference>
<proteinExistence type="predicted"/>
<evidence type="ECO:0000259" key="2">
    <source>
        <dbReference type="PROSITE" id="PS50858"/>
    </source>
</evidence>
<name>A0A9P5MZ61_9AGAM</name>
<feature type="region of interest" description="Disordered" evidence="1">
    <location>
        <begin position="221"/>
        <end position="259"/>
    </location>
</feature>
<organism evidence="3 4">
    <name type="scientific">Russula ochroleuca</name>
    <dbReference type="NCBI Taxonomy" id="152965"/>
    <lineage>
        <taxon>Eukaryota</taxon>
        <taxon>Fungi</taxon>
        <taxon>Dikarya</taxon>
        <taxon>Basidiomycota</taxon>
        <taxon>Agaricomycotina</taxon>
        <taxon>Agaricomycetes</taxon>
        <taxon>Russulales</taxon>
        <taxon>Russulaceae</taxon>
        <taxon>Russula</taxon>
    </lineage>
</organism>
<dbReference type="SUPFAM" id="SSF140383">
    <property type="entry name" value="BSD domain-like"/>
    <property type="match status" value="1"/>
</dbReference>
<dbReference type="Gene3D" id="1.10.3970.10">
    <property type="entry name" value="BSD domain"/>
    <property type="match status" value="1"/>
</dbReference>